<organism evidence="2 3">
    <name type="scientific">Cymbomonas tetramitiformis</name>
    <dbReference type="NCBI Taxonomy" id="36881"/>
    <lineage>
        <taxon>Eukaryota</taxon>
        <taxon>Viridiplantae</taxon>
        <taxon>Chlorophyta</taxon>
        <taxon>Pyramimonadophyceae</taxon>
        <taxon>Pyramimonadales</taxon>
        <taxon>Pyramimonadaceae</taxon>
        <taxon>Cymbomonas</taxon>
    </lineage>
</organism>
<gene>
    <name evidence="2" type="ORF">CYMTET_20364</name>
</gene>
<protein>
    <submittedName>
        <fullName evidence="2">Uncharacterized protein</fullName>
    </submittedName>
</protein>
<dbReference type="AlphaFoldDB" id="A0AAE0G4W6"/>
<comment type="caution">
    <text evidence="2">The sequence shown here is derived from an EMBL/GenBank/DDBJ whole genome shotgun (WGS) entry which is preliminary data.</text>
</comment>
<accession>A0AAE0G4W6</accession>
<keyword evidence="3" id="KW-1185">Reference proteome</keyword>
<name>A0AAE0G4W6_9CHLO</name>
<evidence type="ECO:0000256" key="1">
    <source>
        <dbReference type="SAM" id="MobiDB-lite"/>
    </source>
</evidence>
<evidence type="ECO:0000313" key="3">
    <source>
        <dbReference type="Proteomes" id="UP001190700"/>
    </source>
</evidence>
<feature type="compositionally biased region" description="Basic and acidic residues" evidence="1">
    <location>
        <begin position="102"/>
        <end position="123"/>
    </location>
</feature>
<sequence>MEALRRMLLPARREDFLYGRTPGELREWVEKEHGRRVAEKLGRKLRPWVTEFFFSVWCQYNKKMVEGEHEFSSRIHKRYGICAGDLRRYGKSARPTTMGQDRTVKPEEGQSERREGVCDRLDSNLEGDTGGDVTGILTRQGVPTIMSAEVTDLTQ</sequence>
<dbReference type="EMBL" id="LGRX02009878">
    <property type="protein sequence ID" value="KAK3271275.1"/>
    <property type="molecule type" value="Genomic_DNA"/>
</dbReference>
<reference evidence="2 3" key="1">
    <citation type="journal article" date="2015" name="Genome Biol. Evol.">
        <title>Comparative Genomics of a Bacterivorous Green Alga Reveals Evolutionary Causalities and Consequences of Phago-Mixotrophic Mode of Nutrition.</title>
        <authorList>
            <person name="Burns J.A."/>
            <person name="Paasch A."/>
            <person name="Narechania A."/>
            <person name="Kim E."/>
        </authorList>
    </citation>
    <scope>NUCLEOTIDE SEQUENCE [LARGE SCALE GENOMIC DNA]</scope>
    <source>
        <strain evidence="2 3">PLY_AMNH</strain>
    </source>
</reference>
<dbReference type="Proteomes" id="UP001190700">
    <property type="component" value="Unassembled WGS sequence"/>
</dbReference>
<proteinExistence type="predicted"/>
<feature type="region of interest" description="Disordered" evidence="1">
    <location>
        <begin position="92"/>
        <end position="136"/>
    </location>
</feature>
<evidence type="ECO:0000313" key="2">
    <source>
        <dbReference type="EMBL" id="KAK3271275.1"/>
    </source>
</evidence>